<feature type="repeat" description="WD" evidence="10">
    <location>
        <begin position="87"/>
        <end position="126"/>
    </location>
</feature>
<feature type="coiled-coil region" evidence="11">
    <location>
        <begin position="573"/>
        <end position="600"/>
    </location>
</feature>
<dbReference type="PROSITE" id="PS51424">
    <property type="entry name" value="ROC"/>
    <property type="match status" value="1"/>
</dbReference>
<dbReference type="InterPro" id="IPR019775">
    <property type="entry name" value="WD40_repeat_CS"/>
</dbReference>
<feature type="domain" description="Roc" evidence="12">
    <location>
        <begin position="311"/>
        <end position="594"/>
    </location>
</feature>
<dbReference type="GO" id="GO:0046540">
    <property type="term" value="C:U4/U6 x U5 tri-snRNP complex"/>
    <property type="evidence" value="ECO:0007669"/>
    <property type="project" value="TreeGrafter"/>
</dbReference>
<dbReference type="Gene3D" id="1.10.10.10">
    <property type="entry name" value="Winged helix-like DNA-binding domain superfamily/Winged helix DNA-binding domain"/>
    <property type="match status" value="1"/>
</dbReference>
<dbReference type="SUPFAM" id="SSF52200">
    <property type="entry name" value="Toll/Interleukin receptor TIR domain"/>
    <property type="match status" value="1"/>
</dbReference>
<feature type="repeat" description="WD" evidence="10">
    <location>
        <begin position="205"/>
        <end position="244"/>
    </location>
</feature>
<evidence type="ECO:0000256" key="3">
    <source>
        <dbReference type="ARBA" id="ARBA00022679"/>
    </source>
</evidence>
<organism evidence="13 14">
    <name type="scientific">Hondaea fermentalgiana</name>
    <dbReference type="NCBI Taxonomy" id="2315210"/>
    <lineage>
        <taxon>Eukaryota</taxon>
        <taxon>Sar</taxon>
        <taxon>Stramenopiles</taxon>
        <taxon>Bigyra</taxon>
        <taxon>Labyrinthulomycetes</taxon>
        <taxon>Thraustochytrida</taxon>
        <taxon>Thraustochytriidae</taxon>
        <taxon>Hondaea</taxon>
    </lineage>
</organism>
<keyword evidence="7" id="KW-0067">ATP-binding</keyword>
<keyword evidence="2 10" id="KW-0853">WD repeat</keyword>
<dbReference type="Gene3D" id="2.130.10.10">
    <property type="entry name" value="YVTN repeat-like/Quinoprotein amine dehydrogenase"/>
    <property type="match status" value="2"/>
</dbReference>
<dbReference type="GO" id="GO:0000398">
    <property type="term" value="P:mRNA splicing, via spliceosome"/>
    <property type="evidence" value="ECO:0007669"/>
    <property type="project" value="TreeGrafter"/>
</dbReference>
<dbReference type="PANTHER" id="PTHR19846:SF0">
    <property type="entry name" value="PRE-MRNA PROCESSING FACTOR 4"/>
    <property type="match status" value="1"/>
</dbReference>
<dbReference type="Gene3D" id="3.30.70.1390">
    <property type="entry name" value="ROC domain from the Parkinson's disease-associated leucine-rich repeat kinase 2"/>
    <property type="match status" value="1"/>
</dbReference>
<evidence type="ECO:0000256" key="4">
    <source>
        <dbReference type="ARBA" id="ARBA00022737"/>
    </source>
</evidence>
<keyword evidence="6" id="KW-0418">Kinase</keyword>
<evidence type="ECO:0000313" key="14">
    <source>
        <dbReference type="Proteomes" id="UP000241890"/>
    </source>
</evidence>
<feature type="repeat" description="WD" evidence="10">
    <location>
        <begin position="256"/>
        <end position="281"/>
    </location>
</feature>
<dbReference type="GO" id="GO:0005829">
    <property type="term" value="C:cytosol"/>
    <property type="evidence" value="ECO:0007669"/>
    <property type="project" value="UniProtKB-ARBA"/>
</dbReference>
<dbReference type="InterPro" id="IPR001680">
    <property type="entry name" value="WD40_rpt"/>
</dbReference>
<evidence type="ECO:0000256" key="8">
    <source>
        <dbReference type="ARBA" id="ARBA00047899"/>
    </source>
</evidence>
<dbReference type="EMBL" id="BEYU01000221">
    <property type="protein sequence ID" value="GBG34849.1"/>
    <property type="molecule type" value="Genomic_DNA"/>
</dbReference>
<gene>
    <name evidence="13" type="ORF">FCC1311_110712</name>
</gene>
<sequence length="1099" mass="121553">MGRIHGGGRIQGWVIGVAQSADLVLAASGDAYLRAWSKKDGALVLEMKTPNNKVPRTVAVQGNLAAVGTQQGGLFLIDLATASVLRLQGHTNTVCSVIFDGNEIISGSFDRTLRVWDKISGRETLSIDRENWIFGVAAHENLLVAGLGHAVCVFDRASGHGPRHVLTETGTVWAVAIDAQHMVSGSNDNKVRVYAVPSFELVHVLEGHTNLVRSVALEGDRIVSGSDDKTVRLWDARSGDALHVLQGHSYSVSLLGSEIVSGSDDKTVRLWDAETGASTRKLKGTEVVRSIEKVLGAAAKEALKTALANGDAAELGRCKLMLIGQGAAGKTSTVRSLLGMEPEPAHISTVGVKLTRTDAESWEEIKDADSGFERQAYRVAALRMAVEGPVRGRGMANKVGTLTRFTRALASTIGRTRKSGTASSTTEERVELVPEAEVAQRFDVAEVENMAGKTRLGQKIYFTIWDYAGQEVFYALHHIFLTSEGGVYMLVFDMQELLGEREKALKNLTFWLNSVKLHAPEAPVLLVGTHFDQAGDKLEAVENILLEDLTALHNVKLVKNHSSKLSFFPVDNMSTAEDRAADLRQAVEETASELESVSQKISLRWLKVIEDLMLLDCDYVSFATVQELATQYHAGDQTDELLKFFHDLGMVVHLRATAILHEKVVMKPQWLLDKLARVIADDMHVQDIYYDKELSKLELVDDFNVLRNKSIGTRILLKYLWANEEVEYLRAFMDETMLLSNWAFPEKALARAHQNEPLFLVSSLLKNSTNDSLSAEIAGMDAGLTCVLDFSEFFLPDGFFARLLSLCAKHSGDTVSRKYPPRLAGNKAILRFGLSVFALEQIGDEIWIRVKRDSDKPASTLKMLLSMFQGAREALYPNLPWELLLQSPTDASVLVAHDDLEVARASEVKSFESMDATRVKVADFAQFFEDGSLLEDIHGTTGIDEFADMPLDSRLQYHVFLSHKQYEAGDACDLMAEKLKSRGLEVWVDQRTEGNLSTTEMKDAILASKCYLLFLTKTVFSSKAVCMELATALEAEKPILLVHESDPNRVGFANFSTYIDTVPKAAKHIFDARESMPFQRRLYLAEAFYDELIRRIDSS</sequence>
<proteinExistence type="predicted"/>
<comment type="catalytic activity">
    <reaction evidence="8">
        <text>L-threonyl-[protein] + ATP = O-phospho-L-threonyl-[protein] + ADP + H(+)</text>
        <dbReference type="Rhea" id="RHEA:46608"/>
        <dbReference type="Rhea" id="RHEA-COMP:11060"/>
        <dbReference type="Rhea" id="RHEA-COMP:11605"/>
        <dbReference type="ChEBI" id="CHEBI:15378"/>
        <dbReference type="ChEBI" id="CHEBI:30013"/>
        <dbReference type="ChEBI" id="CHEBI:30616"/>
        <dbReference type="ChEBI" id="CHEBI:61977"/>
        <dbReference type="ChEBI" id="CHEBI:456216"/>
        <dbReference type="EC" id="2.7.11.1"/>
    </reaction>
</comment>
<dbReference type="Pfam" id="PF13676">
    <property type="entry name" value="TIR_2"/>
    <property type="match status" value="1"/>
</dbReference>
<dbReference type="InterPro" id="IPR020859">
    <property type="entry name" value="ROC"/>
</dbReference>
<dbReference type="SUPFAM" id="SSF50998">
    <property type="entry name" value="Quinoprotein alcohol dehydrogenase-like"/>
    <property type="match status" value="1"/>
</dbReference>
<dbReference type="InterPro" id="IPR027417">
    <property type="entry name" value="P-loop_NTPase"/>
</dbReference>
<evidence type="ECO:0000256" key="6">
    <source>
        <dbReference type="ARBA" id="ARBA00022777"/>
    </source>
</evidence>
<evidence type="ECO:0000256" key="1">
    <source>
        <dbReference type="ARBA" id="ARBA00012513"/>
    </source>
</evidence>
<comment type="catalytic activity">
    <reaction evidence="9">
        <text>L-seryl-[protein] + ATP = O-phospho-L-seryl-[protein] + ADP + H(+)</text>
        <dbReference type="Rhea" id="RHEA:17989"/>
        <dbReference type="Rhea" id="RHEA-COMP:9863"/>
        <dbReference type="Rhea" id="RHEA-COMP:11604"/>
        <dbReference type="ChEBI" id="CHEBI:15378"/>
        <dbReference type="ChEBI" id="CHEBI:29999"/>
        <dbReference type="ChEBI" id="CHEBI:30616"/>
        <dbReference type="ChEBI" id="CHEBI:83421"/>
        <dbReference type="ChEBI" id="CHEBI:456216"/>
        <dbReference type="EC" id="2.7.11.1"/>
    </reaction>
</comment>
<evidence type="ECO:0000256" key="2">
    <source>
        <dbReference type="ARBA" id="ARBA00022574"/>
    </source>
</evidence>
<evidence type="ECO:0000256" key="7">
    <source>
        <dbReference type="ARBA" id="ARBA00022840"/>
    </source>
</evidence>
<dbReference type="PRINTS" id="PR00320">
    <property type="entry name" value="GPROTEINBRPT"/>
</dbReference>
<evidence type="ECO:0000256" key="9">
    <source>
        <dbReference type="ARBA" id="ARBA00048679"/>
    </source>
</evidence>
<dbReference type="InterPro" id="IPR036388">
    <property type="entry name" value="WH-like_DNA-bd_sf"/>
</dbReference>
<evidence type="ECO:0000256" key="5">
    <source>
        <dbReference type="ARBA" id="ARBA00022741"/>
    </source>
</evidence>
<dbReference type="Proteomes" id="UP000241890">
    <property type="component" value="Unassembled WGS sequence"/>
</dbReference>
<evidence type="ECO:0000259" key="12">
    <source>
        <dbReference type="PROSITE" id="PS51424"/>
    </source>
</evidence>
<dbReference type="GO" id="GO:0016301">
    <property type="term" value="F:kinase activity"/>
    <property type="evidence" value="ECO:0007669"/>
    <property type="project" value="UniProtKB-KW"/>
</dbReference>
<dbReference type="InterPro" id="IPR015943">
    <property type="entry name" value="WD40/YVTN_repeat-like_dom_sf"/>
</dbReference>
<evidence type="ECO:0000256" key="11">
    <source>
        <dbReference type="SAM" id="Coils"/>
    </source>
</evidence>
<dbReference type="InterPro" id="IPR000157">
    <property type="entry name" value="TIR_dom"/>
</dbReference>
<dbReference type="Pfam" id="PF08477">
    <property type="entry name" value="Roc"/>
    <property type="match status" value="1"/>
</dbReference>
<dbReference type="Gene3D" id="3.40.50.300">
    <property type="entry name" value="P-loop containing nucleotide triphosphate hydrolases"/>
    <property type="match status" value="1"/>
</dbReference>
<dbReference type="Gene3D" id="3.40.50.10140">
    <property type="entry name" value="Toll/interleukin-1 receptor homology (TIR) domain"/>
    <property type="match status" value="1"/>
</dbReference>
<evidence type="ECO:0000256" key="10">
    <source>
        <dbReference type="PROSITE-ProRule" id="PRU00221"/>
    </source>
</evidence>
<keyword evidence="5" id="KW-0547">Nucleotide-binding</keyword>
<dbReference type="PANTHER" id="PTHR19846">
    <property type="entry name" value="WD40 REPEAT PROTEIN"/>
    <property type="match status" value="1"/>
</dbReference>
<comment type="caution">
    <text evidence="13">The sequence shown here is derived from an EMBL/GenBank/DDBJ whole genome shotgun (WGS) entry which is preliminary data.</text>
</comment>
<dbReference type="GO" id="GO:0030621">
    <property type="term" value="F:U4 snRNA binding"/>
    <property type="evidence" value="ECO:0007669"/>
    <property type="project" value="TreeGrafter"/>
</dbReference>
<keyword evidence="11" id="KW-0175">Coiled coil</keyword>
<dbReference type="CDD" id="cd00200">
    <property type="entry name" value="WD40"/>
    <property type="match status" value="1"/>
</dbReference>
<evidence type="ECO:0000313" key="13">
    <source>
        <dbReference type="EMBL" id="GBG34849.1"/>
    </source>
</evidence>
<dbReference type="GO" id="GO:0005524">
    <property type="term" value="F:ATP binding"/>
    <property type="evidence" value="ECO:0007669"/>
    <property type="project" value="UniProtKB-KW"/>
</dbReference>
<dbReference type="PROSITE" id="PS50294">
    <property type="entry name" value="WD_REPEATS_REGION"/>
    <property type="match status" value="2"/>
</dbReference>
<keyword evidence="4" id="KW-0677">Repeat</keyword>
<dbReference type="EC" id="2.7.11.1" evidence="1"/>
<accession>A0A2R5GWZ1</accession>
<dbReference type="InterPro" id="IPR035897">
    <property type="entry name" value="Toll_tir_struct_dom_sf"/>
</dbReference>
<keyword evidence="3" id="KW-0808">Transferase</keyword>
<dbReference type="PROSITE" id="PS00678">
    <property type="entry name" value="WD_REPEATS_1"/>
    <property type="match status" value="2"/>
</dbReference>
<protein>
    <recommendedName>
        <fullName evidence="1">non-specific serine/threonine protein kinase</fullName>
        <ecNumber evidence="1">2.7.11.1</ecNumber>
    </recommendedName>
</protein>
<dbReference type="InterPro" id="IPR011047">
    <property type="entry name" value="Quinoprotein_ADH-like_sf"/>
</dbReference>
<dbReference type="Pfam" id="PF00400">
    <property type="entry name" value="WD40"/>
    <property type="match status" value="3"/>
</dbReference>
<dbReference type="AlphaFoldDB" id="A0A2R5GWZ1"/>
<dbReference type="InterPro" id="IPR032171">
    <property type="entry name" value="COR-A"/>
</dbReference>
<dbReference type="Pfam" id="PF16095">
    <property type="entry name" value="COR-A"/>
    <property type="match status" value="1"/>
</dbReference>
<dbReference type="SMART" id="SM00320">
    <property type="entry name" value="WD40"/>
    <property type="match status" value="5"/>
</dbReference>
<dbReference type="PROSITE" id="PS50082">
    <property type="entry name" value="WD_REPEATS_2"/>
    <property type="match status" value="3"/>
</dbReference>
<dbReference type="GO" id="GO:0007165">
    <property type="term" value="P:signal transduction"/>
    <property type="evidence" value="ECO:0007669"/>
    <property type="project" value="InterPro"/>
</dbReference>
<keyword evidence="14" id="KW-1185">Reference proteome</keyword>
<dbReference type="InterPro" id="IPR020472">
    <property type="entry name" value="WD40_PAC1"/>
</dbReference>
<dbReference type="SUPFAM" id="SSF52540">
    <property type="entry name" value="P-loop containing nucleoside triphosphate hydrolases"/>
    <property type="match status" value="1"/>
</dbReference>
<dbReference type="GO" id="GO:0017070">
    <property type="term" value="F:U6 snRNA binding"/>
    <property type="evidence" value="ECO:0007669"/>
    <property type="project" value="TreeGrafter"/>
</dbReference>
<dbReference type="InParanoid" id="A0A2R5GWZ1"/>
<reference evidence="13 14" key="1">
    <citation type="submission" date="2017-12" db="EMBL/GenBank/DDBJ databases">
        <title>Sequencing, de novo assembly and annotation of complete genome of a new Thraustochytrid species, strain FCC1311.</title>
        <authorList>
            <person name="Sedici K."/>
            <person name="Godart F."/>
            <person name="Aiese Cigliano R."/>
            <person name="Sanseverino W."/>
            <person name="Barakat M."/>
            <person name="Ortet P."/>
            <person name="Marechal E."/>
            <person name="Cagnac O."/>
            <person name="Amato A."/>
        </authorList>
    </citation>
    <scope>NUCLEOTIDE SEQUENCE [LARGE SCALE GENOMIC DNA]</scope>
</reference>
<name>A0A2R5GWZ1_9STRA</name>
<dbReference type="OrthoDB" id="190105at2759"/>